<gene>
    <name evidence="3" type="ORF">FC36_GL001762</name>
</gene>
<comment type="similarity">
    <text evidence="1">Belongs to the CvfB family.</text>
</comment>
<dbReference type="Pfam" id="PF13509">
    <property type="entry name" value="S1_2"/>
    <property type="match status" value="1"/>
</dbReference>
<dbReference type="OrthoDB" id="9801597at2"/>
<dbReference type="PROSITE" id="PS50126">
    <property type="entry name" value="S1"/>
    <property type="match status" value="1"/>
</dbReference>
<comment type="caution">
    <text evidence="3">The sequence shown here is derived from an EMBL/GenBank/DDBJ whole genome shotgun (WGS) entry which is preliminary data.</text>
</comment>
<accession>A0A0R1TJ40</accession>
<dbReference type="InterPro" id="IPR040764">
    <property type="entry name" value="CvfB_WH"/>
</dbReference>
<proteinExistence type="inferred from homology"/>
<feature type="domain" description="S1 motif" evidence="2">
    <location>
        <begin position="155"/>
        <end position="215"/>
    </location>
</feature>
<evidence type="ECO:0000313" key="3">
    <source>
        <dbReference type="EMBL" id="KRL81359.1"/>
    </source>
</evidence>
<evidence type="ECO:0000313" key="4">
    <source>
        <dbReference type="Proteomes" id="UP000051048"/>
    </source>
</evidence>
<dbReference type="EMBL" id="AZFH01000037">
    <property type="protein sequence ID" value="KRL81359.1"/>
    <property type="molecule type" value="Genomic_DNA"/>
</dbReference>
<dbReference type="Gene3D" id="2.40.50.330">
    <property type="match status" value="1"/>
</dbReference>
<dbReference type="Proteomes" id="UP000051048">
    <property type="component" value="Unassembled WGS sequence"/>
</dbReference>
<dbReference type="PANTHER" id="PTHR37296:SF1">
    <property type="entry name" value="CONSERVED VIRULENCE FACTOR B"/>
    <property type="match status" value="1"/>
</dbReference>
<dbReference type="InterPro" id="IPR048588">
    <property type="entry name" value="CvfB_S1_2nd"/>
</dbReference>
<name>A0A0R1TJ40_9LACO</name>
<dbReference type="InterPro" id="IPR039566">
    <property type="entry name" value="CvfB_S1_st"/>
</dbReference>
<dbReference type="Pfam" id="PF17783">
    <property type="entry name" value="WHD_CvfB"/>
    <property type="match status" value="1"/>
</dbReference>
<dbReference type="AlphaFoldDB" id="A0A0R1TJ40"/>
<sequence>MLQDLMGREITAMVTDENDQAIFAQKDGHTFRLAKSELKKVPKPGAMITGFAYEDENHHLALTKTLPKSRLDWYDWGTVVKVNRSLGVFVDIGLPNKDVAVSLDDLPTITELWPNVGDKLLLALKVDAKGRLWGELATEEQIRQVSVRADRKMKNRNVTGTVYRLKMVGTFILTDHYNLGFIHPSEREQEPRLGQVVSGRVIDVKPDGSLNISLRPRAFEAIGDDAQMILAALQHTPGYVLPFTDKSSPDEIKAYFGISKGQFKRAVGHLMKAGVVKQADGLLELIQQD</sequence>
<evidence type="ECO:0000256" key="1">
    <source>
        <dbReference type="PIRNR" id="PIRNR012524"/>
    </source>
</evidence>
<dbReference type="Gene3D" id="1.10.10.10">
    <property type="entry name" value="Winged helix-like DNA-binding domain superfamily/Winged helix DNA-binding domain"/>
    <property type="match status" value="1"/>
</dbReference>
<dbReference type="GO" id="GO:0003676">
    <property type="term" value="F:nucleic acid binding"/>
    <property type="evidence" value="ECO:0007669"/>
    <property type="project" value="InterPro"/>
</dbReference>
<dbReference type="PANTHER" id="PTHR37296">
    <property type="entry name" value="CONSERVED VIRULENCE FACTOR B"/>
    <property type="match status" value="1"/>
</dbReference>
<evidence type="ECO:0000259" key="2">
    <source>
        <dbReference type="PROSITE" id="PS50126"/>
    </source>
</evidence>
<dbReference type="InterPro" id="IPR003029">
    <property type="entry name" value="S1_domain"/>
</dbReference>
<protein>
    <recommendedName>
        <fullName evidence="2">S1 motif domain-containing protein</fullName>
    </recommendedName>
</protein>
<dbReference type="RefSeq" id="WP_023860617.1">
    <property type="nucleotide sequence ID" value="NZ_AZFH01000037.1"/>
</dbReference>
<dbReference type="InterPro" id="IPR014464">
    <property type="entry name" value="CvfB_fam"/>
</dbReference>
<dbReference type="PIRSF" id="PIRSF012524">
    <property type="entry name" value="YitL_S1"/>
    <property type="match status" value="1"/>
</dbReference>
<dbReference type="Pfam" id="PF21191">
    <property type="entry name" value="CvfB_1st"/>
    <property type="match status" value="1"/>
</dbReference>
<organism evidence="3 4">
    <name type="scientific">Ligilactobacillus equi DSM 15833 = JCM 10991</name>
    <dbReference type="NCBI Taxonomy" id="1423740"/>
    <lineage>
        <taxon>Bacteria</taxon>
        <taxon>Bacillati</taxon>
        <taxon>Bacillota</taxon>
        <taxon>Bacilli</taxon>
        <taxon>Lactobacillales</taxon>
        <taxon>Lactobacillaceae</taxon>
        <taxon>Ligilactobacillus</taxon>
    </lineage>
</organism>
<dbReference type="InterPro" id="IPR048587">
    <property type="entry name" value="CvfB_S1_3rd"/>
</dbReference>
<dbReference type="PATRIC" id="fig|1423740.3.peg.1899"/>
<dbReference type="STRING" id="1423740.FC36_GL001762"/>
<dbReference type="InterPro" id="IPR036388">
    <property type="entry name" value="WH-like_DNA-bd_sf"/>
</dbReference>
<dbReference type="Pfam" id="PF21543">
    <property type="entry name" value="CvfB_2nd"/>
    <property type="match status" value="1"/>
</dbReference>
<reference evidence="3 4" key="1">
    <citation type="journal article" date="2015" name="Genome Announc.">
        <title>Expanding the biotechnology potential of lactobacilli through comparative genomics of 213 strains and associated genera.</title>
        <authorList>
            <person name="Sun Z."/>
            <person name="Harris H.M."/>
            <person name="McCann A."/>
            <person name="Guo C."/>
            <person name="Argimon S."/>
            <person name="Zhang W."/>
            <person name="Yang X."/>
            <person name="Jeffery I.B."/>
            <person name="Cooney J.C."/>
            <person name="Kagawa T.F."/>
            <person name="Liu W."/>
            <person name="Song Y."/>
            <person name="Salvetti E."/>
            <person name="Wrobel A."/>
            <person name="Rasinkangas P."/>
            <person name="Parkhill J."/>
            <person name="Rea M.C."/>
            <person name="O'Sullivan O."/>
            <person name="Ritari J."/>
            <person name="Douillard F.P."/>
            <person name="Paul Ross R."/>
            <person name="Yang R."/>
            <person name="Briner A.E."/>
            <person name="Felis G.E."/>
            <person name="de Vos W.M."/>
            <person name="Barrangou R."/>
            <person name="Klaenhammer T.R."/>
            <person name="Caufield P.W."/>
            <person name="Cui Y."/>
            <person name="Zhang H."/>
            <person name="O'Toole P.W."/>
        </authorList>
    </citation>
    <scope>NUCLEOTIDE SEQUENCE [LARGE SCALE GENOMIC DNA]</scope>
    <source>
        <strain evidence="3 4">DSM 15833</strain>
    </source>
</reference>
<dbReference type="InterPro" id="IPR012340">
    <property type="entry name" value="NA-bd_OB-fold"/>
</dbReference>
<dbReference type="Gene3D" id="2.40.50.140">
    <property type="entry name" value="Nucleic acid-binding proteins"/>
    <property type="match status" value="2"/>
</dbReference>